<feature type="compositionally biased region" description="Basic residues" evidence="1">
    <location>
        <begin position="756"/>
        <end position="770"/>
    </location>
</feature>
<reference evidence="2" key="1">
    <citation type="submission" date="2021-05" db="EMBL/GenBank/DDBJ databases">
        <authorList>
            <person name="Tanabe Y."/>
        </authorList>
    </citation>
    <scope>NUCLEOTIDE SEQUENCE</scope>
    <source>
        <strain evidence="2">BOTRYCO-1</strain>
    </source>
</reference>
<dbReference type="Pfam" id="PF08238">
    <property type="entry name" value="Sel1"/>
    <property type="match status" value="3"/>
</dbReference>
<feature type="region of interest" description="Disordered" evidence="1">
    <location>
        <begin position="1"/>
        <end position="25"/>
    </location>
</feature>
<dbReference type="InterPro" id="IPR052945">
    <property type="entry name" value="Mitotic_Regulator"/>
</dbReference>
<comment type="caution">
    <text evidence="2">The sequence shown here is derived from an EMBL/GenBank/DDBJ whole genome shotgun (WGS) entry which is preliminary data.</text>
</comment>
<dbReference type="Gene3D" id="1.25.40.10">
    <property type="entry name" value="Tetratricopeptide repeat domain"/>
    <property type="match status" value="1"/>
</dbReference>
<dbReference type="InterPro" id="IPR011990">
    <property type="entry name" value="TPR-like_helical_dom_sf"/>
</dbReference>
<organism evidence="2 3">
    <name type="scientific">Candidatus Phycosocius spiralis</name>
    <dbReference type="NCBI Taxonomy" id="2815099"/>
    <lineage>
        <taxon>Bacteria</taxon>
        <taxon>Pseudomonadati</taxon>
        <taxon>Pseudomonadota</taxon>
        <taxon>Alphaproteobacteria</taxon>
        <taxon>Caulobacterales</taxon>
        <taxon>Caulobacterales incertae sedis</taxon>
        <taxon>Candidatus Phycosocius</taxon>
    </lineage>
</organism>
<dbReference type="SUPFAM" id="SSF81901">
    <property type="entry name" value="HCP-like"/>
    <property type="match status" value="1"/>
</dbReference>
<dbReference type="RefSeq" id="WP_284359887.1">
    <property type="nucleotide sequence ID" value="NZ_BPFZ01000007.1"/>
</dbReference>
<protein>
    <recommendedName>
        <fullName evidence="4">Sel1 repeat family protein</fullName>
    </recommendedName>
</protein>
<dbReference type="InterPro" id="IPR006597">
    <property type="entry name" value="Sel1-like"/>
</dbReference>
<proteinExistence type="predicted"/>
<feature type="region of interest" description="Disordered" evidence="1">
    <location>
        <begin position="104"/>
        <end position="136"/>
    </location>
</feature>
<keyword evidence="3" id="KW-1185">Reference proteome</keyword>
<name>A0ABQ4PVW5_9PROT</name>
<reference evidence="2" key="2">
    <citation type="journal article" date="2023" name="ISME Commun">
        <title>Characterization of a bloom-associated alphaproteobacterial lineage, 'Candidatus Phycosocius': insights into freshwater algal-bacterial interactions.</title>
        <authorList>
            <person name="Tanabe Y."/>
            <person name="Yamaguchi H."/>
            <person name="Yoshida M."/>
            <person name="Kai A."/>
            <person name="Okazaki Y."/>
        </authorList>
    </citation>
    <scope>NUCLEOTIDE SEQUENCE</scope>
    <source>
        <strain evidence="2">BOTRYCO-1</strain>
    </source>
</reference>
<dbReference type="Proteomes" id="UP001161064">
    <property type="component" value="Unassembled WGS sequence"/>
</dbReference>
<evidence type="ECO:0000256" key="1">
    <source>
        <dbReference type="SAM" id="MobiDB-lite"/>
    </source>
</evidence>
<feature type="compositionally biased region" description="Basic and acidic residues" evidence="1">
    <location>
        <begin position="12"/>
        <end position="25"/>
    </location>
</feature>
<evidence type="ECO:0000313" key="3">
    <source>
        <dbReference type="Proteomes" id="UP001161064"/>
    </source>
</evidence>
<gene>
    <name evidence="2" type="ORF">PsB1_1270</name>
</gene>
<dbReference type="PANTHER" id="PTHR43628:SF1">
    <property type="entry name" value="CHITIN SYNTHASE REGULATORY FACTOR 2-RELATED"/>
    <property type="match status" value="1"/>
</dbReference>
<sequence>MSGQTPSSVKGLEPKTREAAKDLARREGLTLGELLNRLIADIEEPKPESNPPSQILSQPGLEGDRLTTALEQLTRRLEASGLEVGSNSPEEHGFEAKDTLPPVAIDVGNKATPSLGDSLVKNTDATPESIGPPPSLPQDLTEAEHFLVDKISLDGTKEPETAHLASMHAMEAVLHALKTQMTATENRVGEIEHIIQESLQTLDRSLDLVTQRLSSTETLAQETNRRFLDGMVDLSARITSLESNPDINLQTGAGHFENRIAQIESLSTQVKETLDHTMAKLGDQADRIQEFTQDNATRMVDALIELSARITQVEAIGTTGDLRLAIEALESKSAQIASQMSELSTRLGEKDKDANTQSETAISSKIDRRFIDLAQALADRLDATDKRNQEVFEQFNNRLIHANDDLNLRITQLETHSQTDASSEIQDVKTRLEHLSRLIETRLSSFEDQNGSSLGQAGERLHTLAESLGHKLDSSEIQSTQTMTLLTQQMDKWAERLQANQEGTFTKLTSRLEDHEARTQALLDEVLGRVRHEIKTAEDRTQRAAMSLAARIETVEQATVAPYAEAILDIPNIDGTSSSLAFDPDAISAIDDYSFETGPGSFGSTSYEDPFATREPNFTPPLNATNRGRVGGFGSPFPSEVSADGLSDSPPMDIQYLSEEEVRIGEDQGDPTRSADQVIDLGQELIGPPLLDVLEEEAESAFIDLDQDWDDLVPLHDPDSSSYHNPISVTSADESALEIDAPVLNAKNRDEEKSGPKKAKSAQTQRKTHAVRGNSATRQAKLKPSMAPVAMAAALVTSGAFAVYSLVQTPAELNQKPDVHNQDPADKLSNAANVDPLNQSASHLTPVPAPISAQLSESALMSKEAKEKPSFNPPSKSAQQGLEKAQFNPPPPNQATKARFTQPPIERTKPDPINARITPKAERKSASPTQSVTKATINQNLDVTLSSPGQLPVTSPSPQVRTTPSLTQSSRSLFEQALAREQVGDLVGSLALLNRAVEAGDMLAMNRLAKKYETGDGVAKDLGKARVLTERAAARGSSEAMHNLGVYYAQGDGVPSDMARAADYFHRAARRGIADSQFNLGAMAEQGLGGPKSDLQAYYWYSIASKSGDQDAEAKAREIGKRLSNDQRAAQDKLVAQFRPEISAPE</sequence>
<evidence type="ECO:0008006" key="4">
    <source>
        <dbReference type="Google" id="ProtNLM"/>
    </source>
</evidence>
<dbReference type="PANTHER" id="PTHR43628">
    <property type="entry name" value="ACTIVATOR OF C KINASE PROTEIN 1-RELATED"/>
    <property type="match status" value="1"/>
</dbReference>
<accession>A0ABQ4PVW5</accession>
<feature type="compositionally biased region" description="Polar residues" evidence="1">
    <location>
        <begin position="926"/>
        <end position="968"/>
    </location>
</feature>
<dbReference type="SMART" id="SM00671">
    <property type="entry name" value="SEL1"/>
    <property type="match status" value="3"/>
</dbReference>
<feature type="region of interest" description="Disordered" evidence="1">
    <location>
        <begin position="744"/>
        <end position="786"/>
    </location>
</feature>
<evidence type="ECO:0000313" key="2">
    <source>
        <dbReference type="EMBL" id="GIU67116.1"/>
    </source>
</evidence>
<feature type="region of interest" description="Disordered" evidence="1">
    <location>
        <begin position="42"/>
        <end position="64"/>
    </location>
</feature>
<feature type="region of interest" description="Disordered" evidence="1">
    <location>
        <begin position="859"/>
        <end position="968"/>
    </location>
</feature>
<dbReference type="EMBL" id="BPFZ01000007">
    <property type="protein sequence ID" value="GIU67116.1"/>
    <property type="molecule type" value="Genomic_DNA"/>
</dbReference>